<evidence type="ECO:0000313" key="2">
    <source>
        <dbReference type="EMBL" id="VDK36395.1"/>
    </source>
</evidence>
<keyword evidence="3" id="KW-1185">Reference proteome</keyword>
<feature type="region of interest" description="Disordered" evidence="1">
    <location>
        <begin position="1"/>
        <end position="65"/>
    </location>
</feature>
<reference evidence="2 3" key="2">
    <citation type="submission" date="2018-11" db="EMBL/GenBank/DDBJ databases">
        <authorList>
            <consortium name="Pathogen Informatics"/>
        </authorList>
    </citation>
    <scope>NUCLEOTIDE SEQUENCE [LARGE SCALE GENOMIC DNA]</scope>
</reference>
<dbReference type="EMBL" id="UYRR01026401">
    <property type="protein sequence ID" value="VDK36395.1"/>
    <property type="molecule type" value="Genomic_DNA"/>
</dbReference>
<evidence type="ECO:0000313" key="4">
    <source>
        <dbReference type="WBParaSite" id="ASIM_0000930901-mRNA-1"/>
    </source>
</evidence>
<dbReference type="Proteomes" id="UP000267096">
    <property type="component" value="Unassembled WGS sequence"/>
</dbReference>
<reference evidence="4" key="1">
    <citation type="submission" date="2017-02" db="UniProtKB">
        <authorList>
            <consortium name="WormBaseParasite"/>
        </authorList>
    </citation>
    <scope>IDENTIFICATION</scope>
</reference>
<organism evidence="4">
    <name type="scientific">Anisakis simplex</name>
    <name type="common">Herring worm</name>
    <dbReference type="NCBI Taxonomy" id="6269"/>
    <lineage>
        <taxon>Eukaryota</taxon>
        <taxon>Metazoa</taxon>
        <taxon>Ecdysozoa</taxon>
        <taxon>Nematoda</taxon>
        <taxon>Chromadorea</taxon>
        <taxon>Rhabditida</taxon>
        <taxon>Spirurina</taxon>
        <taxon>Ascaridomorpha</taxon>
        <taxon>Ascaridoidea</taxon>
        <taxon>Anisakidae</taxon>
        <taxon>Anisakis</taxon>
        <taxon>Anisakis simplex complex</taxon>
    </lineage>
</organism>
<sequence>MKLTDLIENIENEPQPESPVPKNRREKSPLFGTEVAGRLLRNTRARENRELNGTVLRPPPTTTRG</sequence>
<protein>
    <submittedName>
        <fullName evidence="2 4">Uncharacterized protein</fullName>
    </submittedName>
</protein>
<dbReference type="WBParaSite" id="ASIM_0000930901-mRNA-1">
    <property type="protein sequence ID" value="ASIM_0000930901-mRNA-1"/>
    <property type="gene ID" value="ASIM_0000930901"/>
</dbReference>
<proteinExistence type="predicted"/>
<evidence type="ECO:0000313" key="3">
    <source>
        <dbReference type="Proteomes" id="UP000267096"/>
    </source>
</evidence>
<accession>A0A0M3JNR7</accession>
<name>A0A0M3JNR7_ANISI</name>
<gene>
    <name evidence="2" type="ORF">ASIM_LOCUS9049</name>
</gene>
<dbReference type="AlphaFoldDB" id="A0A0M3JNR7"/>
<evidence type="ECO:0000256" key="1">
    <source>
        <dbReference type="SAM" id="MobiDB-lite"/>
    </source>
</evidence>